<keyword evidence="2" id="KW-0472">Membrane</keyword>
<dbReference type="SUPFAM" id="SSF57701">
    <property type="entry name" value="Zn2/Cys6 DNA-binding domain"/>
    <property type="match status" value="1"/>
</dbReference>
<dbReference type="PROSITE" id="PS50048">
    <property type="entry name" value="ZN2_CY6_FUNGAL_2"/>
    <property type="match status" value="1"/>
</dbReference>
<proteinExistence type="predicted"/>
<evidence type="ECO:0000313" key="4">
    <source>
        <dbReference type="EMBL" id="KUJ18497.1"/>
    </source>
</evidence>
<dbReference type="InterPro" id="IPR001138">
    <property type="entry name" value="Zn2Cys6_DnaBD"/>
</dbReference>
<dbReference type="RefSeq" id="XP_018072852.1">
    <property type="nucleotide sequence ID" value="XM_018222393.1"/>
</dbReference>
<dbReference type="GeneID" id="28832119"/>
<dbReference type="AlphaFoldDB" id="A0A194XFF1"/>
<name>A0A194XFF1_MOLSC</name>
<dbReference type="SMART" id="SM00066">
    <property type="entry name" value="GAL4"/>
    <property type="match status" value="1"/>
</dbReference>
<dbReference type="PANTHER" id="PTHR47784">
    <property type="entry name" value="STEROL UPTAKE CONTROL PROTEIN 2"/>
    <property type="match status" value="1"/>
</dbReference>
<evidence type="ECO:0000313" key="5">
    <source>
        <dbReference type="Proteomes" id="UP000070700"/>
    </source>
</evidence>
<dbReference type="Pfam" id="PF11951">
    <property type="entry name" value="Fungal_trans_2"/>
    <property type="match status" value="1"/>
</dbReference>
<accession>A0A194XFF1</accession>
<dbReference type="EMBL" id="KQ947412">
    <property type="protein sequence ID" value="KUJ18497.1"/>
    <property type="molecule type" value="Genomic_DNA"/>
</dbReference>
<dbReference type="KEGG" id="psco:LY89DRAFT_780563"/>
<keyword evidence="5" id="KW-1185">Reference proteome</keyword>
<evidence type="ECO:0000256" key="1">
    <source>
        <dbReference type="ARBA" id="ARBA00023242"/>
    </source>
</evidence>
<organism evidence="4 5">
    <name type="scientific">Mollisia scopiformis</name>
    <name type="common">Conifer needle endophyte fungus</name>
    <name type="synonym">Phialocephala scopiformis</name>
    <dbReference type="NCBI Taxonomy" id="149040"/>
    <lineage>
        <taxon>Eukaryota</taxon>
        <taxon>Fungi</taxon>
        <taxon>Dikarya</taxon>
        <taxon>Ascomycota</taxon>
        <taxon>Pezizomycotina</taxon>
        <taxon>Leotiomycetes</taxon>
        <taxon>Helotiales</taxon>
        <taxon>Mollisiaceae</taxon>
        <taxon>Mollisia</taxon>
    </lineage>
</organism>
<dbReference type="InterPro" id="IPR021858">
    <property type="entry name" value="Fun_TF"/>
</dbReference>
<keyword evidence="2" id="KW-1133">Transmembrane helix</keyword>
<dbReference type="Proteomes" id="UP000070700">
    <property type="component" value="Unassembled WGS sequence"/>
</dbReference>
<dbReference type="InterPro" id="IPR053157">
    <property type="entry name" value="Sterol_Uptake_Regulator"/>
</dbReference>
<dbReference type="Gene3D" id="4.10.240.10">
    <property type="entry name" value="Zn(2)-C6 fungal-type DNA-binding domain"/>
    <property type="match status" value="1"/>
</dbReference>
<protein>
    <recommendedName>
        <fullName evidence="3">Zn(2)-C6 fungal-type domain-containing protein</fullName>
    </recommendedName>
</protein>
<sequence length="377" mass="42802">MRRDHRKTRTGCNQCKRRRVKCDEGKPSCANCIRNSLQCSLEFLVPLKPRKNSPTIRKASSIETAHPNLDLRLRSSSLDTKSFELLNHYTTHGSLDFGQTSNTKMWQVVIPQMALAHDFLMHGVLAISALHLAKRQPPRRVELVQSAMRSENLALPAFRKSLATQNSRDTHAVFAFAGFVVPYMLAISGSYGIQDWIPTLDGTHPHWFYSLRGVIALLGKTWGELAQGPFSVWLARSIPPEDYSINPDDVHFAKVHEILESTASSSVADEKELESCRKALDELRRTAALPYAPCKTVNKVSAAWIWPGTISQHYMELLNRRKPEALVVLAYYCVQLKRINSCWYFEGVGQNMLEAIDEQLSEEWKPCIEWALRQPVE</sequence>
<dbReference type="Pfam" id="PF00172">
    <property type="entry name" value="Zn_clus"/>
    <property type="match status" value="1"/>
</dbReference>
<keyword evidence="1" id="KW-0539">Nucleus</keyword>
<reference evidence="4 5" key="1">
    <citation type="submission" date="2015-10" db="EMBL/GenBank/DDBJ databases">
        <title>Full genome of DAOMC 229536 Phialocephala scopiformis, a fungal endophyte of spruce producing the potent anti-insectan compound rugulosin.</title>
        <authorList>
            <consortium name="DOE Joint Genome Institute"/>
            <person name="Walker A.K."/>
            <person name="Frasz S.L."/>
            <person name="Seifert K.A."/>
            <person name="Miller J.D."/>
            <person name="Mondo S.J."/>
            <person name="Labutti K."/>
            <person name="Lipzen A."/>
            <person name="Dockter R."/>
            <person name="Kennedy M."/>
            <person name="Grigoriev I.V."/>
            <person name="Spatafora J.W."/>
        </authorList>
    </citation>
    <scope>NUCLEOTIDE SEQUENCE [LARGE SCALE GENOMIC DNA]</scope>
    <source>
        <strain evidence="4 5">CBS 120377</strain>
    </source>
</reference>
<dbReference type="GO" id="GO:0001228">
    <property type="term" value="F:DNA-binding transcription activator activity, RNA polymerase II-specific"/>
    <property type="evidence" value="ECO:0007669"/>
    <property type="project" value="TreeGrafter"/>
</dbReference>
<gene>
    <name evidence="4" type="ORF">LY89DRAFT_780563</name>
</gene>
<dbReference type="PROSITE" id="PS00463">
    <property type="entry name" value="ZN2_CY6_FUNGAL_1"/>
    <property type="match status" value="1"/>
</dbReference>
<feature type="transmembrane region" description="Helical" evidence="2">
    <location>
        <begin position="172"/>
        <end position="193"/>
    </location>
</feature>
<evidence type="ECO:0000256" key="2">
    <source>
        <dbReference type="SAM" id="Phobius"/>
    </source>
</evidence>
<dbReference type="GO" id="GO:0008270">
    <property type="term" value="F:zinc ion binding"/>
    <property type="evidence" value="ECO:0007669"/>
    <property type="project" value="InterPro"/>
</dbReference>
<feature type="domain" description="Zn(2)-C6 fungal-type" evidence="3">
    <location>
        <begin position="11"/>
        <end position="41"/>
    </location>
</feature>
<dbReference type="FunCoup" id="A0A194XFF1">
    <property type="interactions" value="790"/>
</dbReference>
<keyword evidence="2" id="KW-0812">Transmembrane</keyword>
<dbReference type="InParanoid" id="A0A194XFF1"/>
<dbReference type="PANTHER" id="PTHR47784:SF5">
    <property type="entry name" value="STEROL UPTAKE CONTROL PROTEIN 2"/>
    <property type="match status" value="1"/>
</dbReference>
<dbReference type="OrthoDB" id="5386330at2759"/>
<evidence type="ECO:0000259" key="3">
    <source>
        <dbReference type="PROSITE" id="PS50048"/>
    </source>
</evidence>
<dbReference type="InterPro" id="IPR036864">
    <property type="entry name" value="Zn2-C6_fun-type_DNA-bd_sf"/>
</dbReference>
<dbReference type="CDD" id="cd00067">
    <property type="entry name" value="GAL4"/>
    <property type="match status" value="1"/>
</dbReference>